<dbReference type="AlphaFoldDB" id="A0A9W9SHY5"/>
<comment type="caution">
    <text evidence="2">The sequence shown here is derived from an EMBL/GenBank/DDBJ whole genome shotgun (WGS) entry which is preliminary data.</text>
</comment>
<dbReference type="OrthoDB" id="5084510at2759"/>
<feature type="region of interest" description="Disordered" evidence="1">
    <location>
        <begin position="1"/>
        <end position="70"/>
    </location>
</feature>
<sequence length="114" mass="12834">MMEENQDAEATSAKTSPEATSIPLVLPLDNLRPQQDDRSQEGHSISSPDHIVSPVSSSRGNHDEETSSIIDLVLEATRNLHQLREHRDGVPTDVHERILQMYEEKEPGFPQNLR</sequence>
<feature type="compositionally biased region" description="Polar residues" evidence="1">
    <location>
        <begin position="8"/>
        <end position="19"/>
    </location>
</feature>
<evidence type="ECO:0000313" key="2">
    <source>
        <dbReference type="EMBL" id="KAJ5378936.1"/>
    </source>
</evidence>
<accession>A0A9W9SHY5</accession>
<protein>
    <submittedName>
        <fullName evidence="2">Uncharacterized protein</fullName>
    </submittedName>
</protein>
<organism evidence="2 3">
    <name type="scientific">Penicillium cosmopolitanum</name>
    <dbReference type="NCBI Taxonomy" id="1131564"/>
    <lineage>
        <taxon>Eukaryota</taxon>
        <taxon>Fungi</taxon>
        <taxon>Dikarya</taxon>
        <taxon>Ascomycota</taxon>
        <taxon>Pezizomycotina</taxon>
        <taxon>Eurotiomycetes</taxon>
        <taxon>Eurotiomycetidae</taxon>
        <taxon>Eurotiales</taxon>
        <taxon>Aspergillaceae</taxon>
        <taxon>Penicillium</taxon>
    </lineage>
</organism>
<name>A0A9W9SHY5_9EURO</name>
<dbReference type="GeneID" id="81375672"/>
<dbReference type="EMBL" id="JAPZBU010000011">
    <property type="protein sequence ID" value="KAJ5378936.1"/>
    <property type="molecule type" value="Genomic_DNA"/>
</dbReference>
<keyword evidence="3" id="KW-1185">Reference proteome</keyword>
<evidence type="ECO:0000313" key="3">
    <source>
        <dbReference type="Proteomes" id="UP001147747"/>
    </source>
</evidence>
<evidence type="ECO:0000256" key="1">
    <source>
        <dbReference type="SAM" id="MobiDB-lite"/>
    </source>
</evidence>
<gene>
    <name evidence="2" type="ORF">N7509_012055</name>
</gene>
<dbReference type="RefSeq" id="XP_056482722.1">
    <property type="nucleotide sequence ID" value="XM_056636692.1"/>
</dbReference>
<reference evidence="2" key="1">
    <citation type="submission" date="2022-12" db="EMBL/GenBank/DDBJ databases">
        <authorList>
            <person name="Petersen C."/>
        </authorList>
    </citation>
    <scope>NUCLEOTIDE SEQUENCE</scope>
    <source>
        <strain evidence="2">IBT 29677</strain>
    </source>
</reference>
<dbReference type="Proteomes" id="UP001147747">
    <property type="component" value="Unassembled WGS sequence"/>
</dbReference>
<proteinExistence type="predicted"/>
<reference evidence="2" key="2">
    <citation type="journal article" date="2023" name="IMA Fungus">
        <title>Comparative genomic study of the Penicillium genus elucidates a diverse pangenome and 15 lateral gene transfer events.</title>
        <authorList>
            <person name="Petersen C."/>
            <person name="Sorensen T."/>
            <person name="Nielsen M.R."/>
            <person name="Sondergaard T.E."/>
            <person name="Sorensen J.L."/>
            <person name="Fitzpatrick D.A."/>
            <person name="Frisvad J.C."/>
            <person name="Nielsen K.L."/>
        </authorList>
    </citation>
    <scope>NUCLEOTIDE SEQUENCE</scope>
    <source>
        <strain evidence="2">IBT 29677</strain>
    </source>
</reference>